<dbReference type="RefSeq" id="WP_058700105.1">
    <property type="nucleotide sequence ID" value="NZ_CP013691.1"/>
</dbReference>
<dbReference type="Proteomes" id="UP000069030">
    <property type="component" value="Plasmid p63039"/>
</dbReference>
<proteinExistence type="predicted"/>
<organism evidence="1 2">
    <name type="scientific">Myroides odoratimimus</name>
    <dbReference type="NCBI Taxonomy" id="76832"/>
    <lineage>
        <taxon>Bacteria</taxon>
        <taxon>Pseudomonadati</taxon>
        <taxon>Bacteroidota</taxon>
        <taxon>Flavobacteriia</taxon>
        <taxon>Flavobacteriales</taxon>
        <taxon>Flavobacteriaceae</taxon>
        <taxon>Myroides</taxon>
    </lineage>
</organism>
<gene>
    <name evidence="1" type="ORF">AS202_19965</name>
</gene>
<dbReference type="KEGG" id="mod:AS202_19965"/>
<sequence>MINLKCPKCNSAFLMENEHAFHCSNSSTINGFVCDLYIWKSWYGIIFDKELLCEVLKSGENGVFFPSLLNSKNEMFSGYVFFDIHSSKFDFVDILKGSCCPLCNGKIKKNLNGYFCENNDRMMDPSLQCPIAIFKETKGILVDDTLAIKLLTGEKSRFISNLKNRDSNFFYGGRLYLDDNTFQINVDYNICTCPSCGDGVITLSNNKYACTNYTVCKFQIYKQMKGYDITVKDVLNLVKNNTAGTVVCKNMKGENYSKELILTTNKKIDFI</sequence>
<reference evidence="2" key="1">
    <citation type="journal article" date="2016" name="J. Zhejiang Univ. Sci. B">
        <title>Antibiotic resistance mechanisms of Myroides sp.</title>
        <authorList>
            <person name="Hu S."/>
            <person name="Yuan S."/>
            <person name="Qu H."/>
            <person name="Jiang T."/>
            <person name="Zhou Y."/>
            <person name="Wang M."/>
            <person name="Ming D."/>
        </authorList>
    </citation>
    <scope>NUCLEOTIDE SEQUENCE [LARGE SCALE GENOMIC DNA]</scope>
    <source>
        <strain evidence="2">PR63039</strain>
    </source>
</reference>
<keyword evidence="1" id="KW-0614">Plasmid</keyword>
<evidence type="ECO:0000313" key="2">
    <source>
        <dbReference type="Proteomes" id="UP000069030"/>
    </source>
</evidence>
<protein>
    <recommendedName>
        <fullName evidence="3">DNA topoisomerase I</fullName>
    </recommendedName>
</protein>
<dbReference type="AlphaFoldDB" id="A0AAI8G6U8"/>
<dbReference type="EMBL" id="CP013691">
    <property type="protein sequence ID" value="ALU28460.1"/>
    <property type="molecule type" value="Genomic_DNA"/>
</dbReference>
<name>A0AAI8G6U8_9FLAO</name>
<evidence type="ECO:0008006" key="3">
    <source>
        <dbReference type="Google" id="ProtNLM"/>
    </source>
</evidence>
<geneLocation type="plasmid" evidence="1 2">
    <name>p63039</name>
</geneLocation>
<accession>A0AAI8G6U8</accession>
<evidence type="ECO:0000313" key="1">
    <source>
        <dbReference type="EMBL" id="ALU28460.1"/>
    </source>
</evidence>